<feature type="region of interest" description="Disordered" evidence="1">
    <location>
        <begin position="118"/>
        <end position="137"/>
    </location>
</feature>
<feature type="region of interest" description="Disordered" evidence="1">
    <location>
        <begin position="226"/>
        <end position="283"/>
    </location>
</feature>
<keyword evidence="3" id="KW-1185">Reference proteome</keyword>
<feature type="region of interest" description="Disordered" evidence="1">
    <location>
        <begin position="1"/>
        <end position="30"/>
    </location>
</feature>
<dbReference type="RefSeq" id="WP_261515725.1">
    <property type="nucleotide sequence ID" value="NZ_JAODNV010000011.1"/>
</dbReference>
<gene>
    <name evidence="2" type="ORF">NYR54_11110</name>
</gene>
<feature type="compositionally biased region" description="Basic and acidic residues" evidence="1">
    <location>
        <begin position="250"/>
        <end position="265"/>
    </location>
</feature>
<dbReference type="EMBL" id="JAODNV010000011">
    <property type="protein sequence ID" value="MCT8990833.1"/>
    <property type="molecule type" value="Genomic_DNA"/>
</dbReference>
<comment type="caution">
    <text evidence="2">The sequence shown here is derived from an EMBL/GenBank/DDBJ whole genome shotgun (WGS) entry which is preliminary data.</text>
</comment>
<name>A0A9X3B6Q6_9HYPH</name>
<feature type="region of interest" description="Disordered" evidence="1">
    <location>
        <begin position="162"/>
        <end position="181"/>
    </location>
</feature>
<accession>A0A9X3B6Q6</accession>
<sequence length="283" mass="29723">MTEKTSAELEHEAESVRSRMTETAESLQRKLSPGQLVDEFTAYFRNSDGKIALDNLKAQVRDNPLPLAMISAGVAWLFMGGGPSARQYGWNGRDNGQDATAADTFGASGAEVWEGASGLEPLEGGAPYGDRNAQDSGASLTDRVGAAYSATGEAASSAASRVSGTARSVGRRAGEAGSSARRMLTDSLEQEPLILGALGVAVGAAVGAMMPRTKVEEAYLAPYGEKMRDSAKEAVDRGLEKTRSAASAVLKDETQSKSESRHTASERQQASALGSQSERNRTK</sequence>
<feature type="compositionally biased region" description="Polar residues" evidence="1">
    <location>
        <begin position="266"/>
        <end position="277"/>
    </location>
</feature>
<protein>
    <submittedName>
        <fullName evidence="2">DUF3618 domain-containing protein</fullName>
    </submittedName>
</protein>
<dbReference type="AlphaFoldDB" id="A0A9X3B6Q6"/>
<feature type="compositionally biased region" description="Basic and acidic residues" evidence="1">
    <location>
        <begin position="226"/>
        <end position="243"/>
    </location>
</feature>
<organism evidence="2 3">
    <name type="scientific">Chelativorans petroleitrophicus</name>
    <dbReference type="NCBI Taxonomy" id="2975484"/>
    <lineage>
        <taxon>Bacteria</taxon>
        <taxon>Pseudomonadati</taxon>
        <taxon>Pseudomonadota</taxon>
        <taxon>Alphaproteobacteria</taxon>
        <taxon>Hyphomicrobiales</taxon>
        <taxon>Phyllobacteriaceae</taxon>
        <taxon>Chelativorans</taxon>
    </lineage>
</organism>
<evidence type="ECO:0000313" key="2">
    <source>
        <dbReference type="EMBL" id="MCT8990833.1"/>
    </source>
</evidence>
<feature type="compositionally biased region" description="Basic and acidic residues" evidence="1">
    <location>
        <begin position="1"/>
        <end position="22"/>
    </location>
</feature>
<evidence type="ECO:0000313" key="3">
    <source>
        <dbReference type="Proteomes" id="UP001149009"/>
    </source>
</evidence>
<proteinExistence type="predicted"/>
<reference evidence="2" key="1">
    <citation type="submission" date="2022-08" db="EMBL/GenBank/DDBJ databases">
        <title>Chelativorans sichuanense sp. nov., a paraffin oil-degrading bacterium isolated from a mixture of oil-based drill cuttings and paddy soil.</title>
        <authorList>
            <person name="Yu J."/>
            <person name="Liu H."/>
            <person name="Chen Q."/>
        </authorList>
    </citation>
    <scope>NUCLEOTIDE SEQUENCE</scope>
    <source>
        <strain evidence="2">SCAU 2101</strain>
    </source>
</reference>
<dbReference type="Proteomes" id="UP001149009">
    <property type="component" value="Unassembled WGS sequence"/>
</dbReference>
<evidence type="ECO:0000256" key="1">
    <source>
        <dbReference type="SAM" id="MobiDB-lite"/>
    </source>
</evidence>